<evidence type="ECO:0000256" key="1">
    <source>
        <dbReference type="SAM" id="Phobius"/>
    </source>
</evidence>
<comment type="caution">
    <text evidence="2">The sequence shown here is derived from an EMBL/GenBank/DDBJ whole genome shotgun (WGS) entry which is preliminary data.</text>
</comment>
<protein>
    <submittedName>
        <fullName evidence="2">Uncharacterized protein</fullName>
    </submittedName>
</protein>
<keyword evidence="1" id="KW-1133">Transmembrane helix</keyword>
<evidence type="ECO:0000313" key="2">
    <source>
        <dbReference type="EMBL" id="NYI41678.1"/>
    </source>
</evidence>
<accession>A0A7Y9ZCH3</accession>
<evidence type="ECO:0000313" key="3">
    <source>
        <dbReference type="Proteomes" id="UP000547973"/>
    </source>
</evidence>
<dbReference type="EMBL" id="JACBZO010000001">
    <property type="protein sequence ID" value="NYI41678.1"/>
    <property type="molecule type" value="Genomic_DNA"/>
</dbReference>
<dbReference type="Proteomes" id="UP000547973">
    <property type="component" value="Unassembled WGS sequence"/>
</dbReference>
<gene>
    <name evidence="2" type="ORF">BKA03_001797</name>
</gene>
<feature type="transmembrane region" description="Helical" evidence="1">
    <location>
        <begin position="12"/>
        <end position="33"/>
    </location>
</feature>
<organism evidence="2 3">
    <name type="scientific">Demequina lutea</name>
    <dbReference type="NCBI Taxonomy" id="431489"/>
    <lineage>
        <taxon>Bacteria</taxon>
        <taxon>Bacillati</taxon>
        <taxon>Actinomycetota</taxon>
        <taxon>Actinomycetes</taxon>
        <taxon>Micrococcales</taxon>
        <taxon>Demequinaceae</taxon>
        <taxon>Demequina</taxon>
    </lineage>
</organism>
<keyword evidence="1" id="KW-0472">Membrane</keyword>
<proteinExistence type="predicted"/>
<keyword evidence="1" id="KW-0812">Transmembrane</keyword>
<name>A0A7Y9ZCH3_9MICO</name>
<reference evidence="2 3" key="1">
    <citation type="submission" date="2020-07" db="EMBL/GenBank/DDBJ databases">
        <title>Sequencing the genomes of 1000 actinobacteria strains.</title>
        <authorList>
            <person name="Klenk H.-P."/>
        </authorList>
    </citation>
    <scope>NUCLEOTIDE SEQUENCE [LARGE SCALE GENOMIC DNA]</scope>
    <source>
        <strain evidence="2 3">DSM 19970</strain>
    </source>
</reference>
<keyword evidence="3" id="KW-1185">Reference proteome</keyword>
<dbReference type="AlphaFoldDB" id="A0A7Y9ZCH3"/>
<sequence>MQKWNAFQKSTAVRVVASAGTIIAVAAIVGAGLKWN</sequence>